<evidence type="ECO:0000256" key="10">
    <source>
        <dbReference type="ARBA" id="ARBA00023237"/>
    </source>
</evidence>
<dbReference type="InterPro" id="IPR000531">
    <property type="entry name" value="Beta-barrel_TonB"/>
</dbReference>
<dbReference type="EMBL" id="CP104562">
    <property type="protein sequence ID" value="UXH80717.1"/>
    <property type="molecule type" value="Genomic_DNA"/>
</dbReference>
<organism evidence="18 19">
    <name type="scientific">Roseateles amylovorans</name>
    <dbReference type="NCBI Taxonomy" id="2978473"/>
    <lineage>
        <taxon>Bacteria</taxon>
        <taxon>Pseudomonadati</taxon>
        <taxon>Pseudomonadota</taxon>
        <taxon>Betaproteobacteria</taxon>
        <taxon>Burkholderiales</taxon>
        <taxon>Sphaerotilaceae</taxon>
        <taxon>Roseateles</taxon>
    </lineage>
</organism>
<sequence length="1044" mass="113164">MSTPQRTAVSLAAAQAALLAGSLAGSLAFSAGAFAQGAQTAPPSATAPAAAASEARSDNRSNTAATSANADAGKDSPTRVETVIVSGKRAALSSAQRIKQNSDEIVDSIVADDIGKLPDRSVTEVLSRIAGVAMDRTMSKSDPEHFSVEGSGVTIRGLTWVRSEMNGRDSFSANGGRSLNYEDVPPELMAAVDVYKNPSAEQIEGGLGGLVNLRTALPFDFDGLKTALSVQSTYSDLRGKSSPSVSGLVSNRWNTDLGQFGALLHLANSRSGTRTDAFQVEPYYPLANAVDGQPAGSYLWVPKGSAWRTLNFDRKREGLYGALQWKNQTVDSSLTYFKSKYKMQWDERAIFAQSDPYKLKVSNGVFGSNGEFLAGTLSNSDGSGINFGADTRSANRNSQTEDLGWRLNWKPNNRWQLTSDLQYIRATTDSFDSTVATGVQMDKETIDLRGSRPQLIFDDADRAALVDPSRYYWAFTQEHRDKSKATEKAWKGDARFRFEDGVLQDLRFGVRLAERDATTINTIPSYFWSPISQTWQLGWDINQLAYLNDPRFSGNTYVYNFNNFFGGKASVPSLIFPTLNTATGYPSSYAALHKYHDILCAEAHGGSSASCTPWAPASFGTDPAGTNDQSEKTQAAYAQLRFAFDDLPLPVDGNVGLRVVRTRSEASGYTVFTGKPIPAGSVGVPVPVIADFSEQNSFTQTYTNSLPSLNLRMKATEKLQFRFAVSKAVSRPDFDKLQAYTTLSQDFTSTTDANGVTTVSNVTRSGTAAGNPMLKPIRATQADLTAEWYFSRSGSLTFAAFHKDLKDVIINQTTSKTLIDSSGQGQSFTVTSPVNGAKGKVTGFELAFQTYFDALPGWLSGFGVQANYTYVDSSTKLYNPVNSVYCAGGNNTANLNLNLNGCDTDGRTFGNLPLANLSKNSYNLSLMYDRGPISARLAYSWRSKYLQAVNVNGTNGGDGLDTNPASPTVGQTNVGWALPTWADGYGQLDGGVYYKWSDHLTLGLEAQNLTNATYKQLMQQHIGTMGRAWFDTGRRYTVSARMSF</sequence>
<feature type="compositionally biased region" description="Low complexity" evidence="14">
    <location>
        <begin position="38"/>
        <end position="71"/>
    </location>
</feature>
<dbReference type="Pfam" id="PF07715">
    <property type="entry name" value="Plug"/>
    <property type="match status" value="1"/>
</dbReference>
<keyword evidence="7 12" id="KW-0798">TonB box</keyword>
<evidence type="ECO:0000313" key="18">
    <source>
        <dbReference type="EMBL" id="UXH80717.1"/>
    </source>
</evidence>
<evidence type="ECO:0000256" key="4">
    <source>
        <dbReference type="ARBA" id="ARBA00022452"/>
    </source>
</evidence>
<proteinExistence type="inferred from homology"/>
<evidence type="ECO:0000256" key="12">
    <source>
        <dbReference type="PROSITE-ProRule" id="PRU10143"/>
    </source>
</evidence>
<feature type="signal peptide" evidence="15">
    <location>
        <begin position="1"/>
        <end position="35"/>
    </location>
</feature>
<evidence type="ECO:0000256" key="11">
    <source>
        <dbReference type="PROSITE-ProRule" id="PRU01360"/>
    </source>
</evidence>
<evidence type="ECO:0000256" key="3">
    <source>
        <dbReference type="ARBA" id="ARBA00022448"/>
    </source>
</evidence>
<keyword evidence="4 11" id="KW-1134">Transmembrane beta strand</keyword>
<evidence type="ECO:0000313" key="19">
    <source>
        <dbReference type="Proteomes" id="UP001064933"/>
    </source>
</evidence>
<gene>
    <name evidence="18" type="ORF">N4261_12905</name>
</gene>
<dbReference type="PROSITE" id="PS00430">
    <property type="entry name" value="TONB_DEPENDENT_REC_1"/>
    <property type="match status" value="1"/>
</dbReference>
<dbReference type="InterPro" id="IPR010916">
    <property type="entry name" value="TonB_box_CS"/>
</dbReference>
<dbReference type="InterPro" id="IPR012910">
    <property type="entry name" value="Plug_dom"/>
</dbReference>
<keyword evidence="3 11" id="KW-0813">Transport</keyword>
<dbReference type="NCBIfam" id="TIGR01782">
    <property type="entry name" value="TonB-Xanth-Caul"/>
    <property type="match status" value="1"/>
</dbReference>
<evidence type="ECO:0000256" key="8">
    <source>
        <dbReference type="ARBA" id="ARBA00023136"/>
    </source>
</evidence>
<dbReference type="PANTHER" id="PTHR40980">
    <property type="entry name" value="PLUG DOMAIN-CONTAINING PROTEIN"/>
    <property type="match status" value="1"/>
</dbReference>
<evidence type="ECO:0000256" key="1">
    <source>
        <dbReference type="ARBA" id="ARBA00004571"/>
    </source>
</evidence>
<comment type="subcellular location">
    <subcellularLocation>
        <location evidence="1 11">Cell outer membrane</location>
        <topology evidence="1 11">Multi-pass membrane protein</topology>
    </subcellularLocation>
</comment>
<keyword evidence="9 18" id="KW-0675">Receptor</keyword>
<dbReference type="CDD" id="cd01347">
    <property type="entry name" value="ligand_gated_channel"/>
    <property type="match status" value="1"/>
</dbReference>
<evidence type="ECO:0000259" key="17">
    <source>
        <dbReference type="Pfam" id="PF07715"/>
    </source>
</evidence>
<comment type="similarity">
    <text evidence="2 11 13">Belongs to the TonB-dependent receptor family.</text>
</comment>
<dbReference type="Gene3D" id="2.40.170.20">
    <property type="entry name" value="TonB-dependent receptor, beta-barrel domain"/>
    <property type="match status" value="1"/>
</dbReference>
<evidence type="ECO:0000256" key="6">
    <source>
        <dbReference type="ARBA" id="ARBA00022729"/>
    </source>
</evidence>
<dbReference type="PANTHER" id="PTHR40980:SF3">
    <property type="entry name" value="TONB-DEPENDENT RECEPTOR-LIKE BETA-BARREL DOMAIN-CONTAINING PROTEIN"/>
    <property type="match status" value="1"/>
</dbReference>
<evidence type="ECO:0000256" key="2">
    <source>
        <dbReference type="ARBA" id="ARBA00009810"/>
    </source>
</evidence>
<evidence type="ECO:0000256" key="9">
    <source>
        <dbReference type="ARBA" id="ARBA00023170"/>
    </source>
</evidence>
<name>A0ABY6B7A3_9BURK</name>
<evidence type="ECO:0000256" key="14">
    <source>
        <dbReference type="SAM" id="MobiDB-lite"/>
    </source>
</evidence>
<dbReference type="PROSITE" id="PS52016">
    <property type="entry name" value="TONB_DEPENDENT_REC_3"/>
    <property type="match status" value="1"/>
</dbReference>
<keyword evidence="5 11" id="KW-0812">Transmembrane</keyword>
<feature type="domain" description="TonB-dependent receptor-like beta-barrel" evidence="16">
    <location>
        <begin position="467"/>
        <end position="1009"/>
    </location>
</feature>
<feature type="chain" id="PRO_5046879999" evidence="15">
    <location>
        <begin position="36"/>
        <end position="1044"/>
    </location>
</feature>
<feature type="short sequence motif" description="TonB box" evidence="12">
    <location>
        <begin position="82"/>
        <end position="88"/>
    </location>
</feature>
<dbReference type="SUPFAM" id="SSF56935">
    <property type="entry name" value="Porins"/>
    <property type="match status" value="1"/>
</dbReference>
<dbReference type="InterPro" id="IPR036942">
    <property type="entry name" value="Beta-barrel_TonB_sf"/>
</dbReference>
<protein>
    <submittedName>
        <fullName evidence="18">TonB-dependent receptor</fullName>
    </submittedName>
</protein>
<dbReference type="InterPro" id="IPR037066">
    <property type="entry name" value="Plug_dom_sf"/>
</dbReference>
<feature type="region of interest" description="Disordered" evidence="14">
    <location>
        <begin position="38"/>
        <end position="79"/>
    </location>
</feature>
<evidence type="ECO:0000259" key="16">
    <source>
        <dbReference type="Pfam" id="PF00593"/>
    </source>
</evidence>
<evidence type="ECO:0000256" key="7">
    <source>
        <dbReference type="ARBA" id="ARBA00023077"/>
    </source>
</evidence>
<keyword evidence="10 11" id="KW-0998">Cell outer membrane</keyword>
<dbReference type="Pfam" id="PF00593">
    <property type="entry name" value="TonB_dep_Rec_b-barrel"/>
    <property type="match status" value="1"/>
</dbReference>
<feature type="domain" description="TonB-dependent receptor plug" evidence="17">
    <location>
        <begin position="100"/>
        <end position="209"/>
    </location>
</feature>
<dbReference type="InterPro" id="IPR039426">
    <property type="entry name" value="TonB-dep_rcpt-like"/>
</dbReference>
<keyword evidence="19" id="KW-1185">Reference proteome</keyword>
<keyword evidence="6 15" id="KW-0732">Signal</keyword>
<dbReference type="InterPro" id="IPR010104">
    <property type="entry name" value="TonB_rcpt_bac"/>
</dbReference>
<evidence type="ECO:0000256" key="15">
    <source>
        <dbReference type="SAM" id="SignalP"/>
    </source>
</evidence>
<evidence type="ECO:0000256" key="13">
    <source>
        <dbReference type="RuleBase" id="RU003357"/>
    </source>
</evidence>
<dbReference type="Gene3D" id="2.170.130.10">
    <property type="entry name" value="TonB-dependent receptor, plug domain"/>
    <property type="match status" value="1"/>
</dbReference>
<accession>A0ABY6B7A3</accession>
<dbReference type="Proteomes" id="UP001064933">
    <property type="component" value="Chromosome"/>
</dbReference>
<dbReference type="RefSeq" id="WP_261760534.1">
    <property type="nucleotide sequence ID" value="NZ_CP104562.2"/>
</dbReference>
<reference evidence="18" key="1">
    <citation type="submission" date="2022-10" db="EMBL/GenBank/DDBJ databases">
        <title>Characterization and whole genome sequencing of a new Roseateles species, isolated from fresh water.</title>
        <authorList>
            <person name="Guliayeva D.Y."/>
            <person name="Akhremchuk A.E."/>
            <person name="Sikolenko M.A."/>
            <person name="Valentovich L.N."/>
            <person name="Sidarenka A.V."/>
        </authorList>
    </citation>
    <scope>NUCLEOTIDE SEQUENCE</scope>
    <source>
        <strain evidence="18">BIM B-1768</strain>
    </source>
</reference>
<keyword evidence="8 11" id="KW-0472">Membrane</keyword>
<evidence type="ECO:0000256" key="5">
    <source>
        <dbReference type="ARBA" id="ARBA00022692"/>
    </source>
</evidence>